<keyword evidence="1" id="KW-1133">Transmembrane helix</keyword>
<keyword evidence="1" id="KW-0472">Membrane</keyword>
<proteinExistence type="predicted"/>
<gene>
    <name evidence="2" type="ORF">BDA99DRAFT_509596</name>
</gene>
<dbReference type="Proteomes" id="UP001209540">
    <property type="component" value="Unassembled WGS sequence"/>
</dbReference>
<evidence type="ECO:0000313" key="3">
    <source>
        <dbReference type="Proteomes" id="UP001209540"/>
    </source>
</evidence>
<reference evidence="2" key="2">
    <citation type="submission" date="2023-02" db="EMBL/GenBank/DDBJ databases">
        <authorList>
            <consortium name="DOE Joint Genome Institute"/>
            <person name="Mondo S.J."/>
            <person name="Chang Y."/>
            <person name="Wang Y."/>
            <person name="Ahrendt S."/>
            <person name="Andreopoulos W."/>
            <person name="Barry K."/>
            <person name="Beard J."/>
            <person name="Benny G.L."/>
            <person name="Blankenship S."/>
            <person name="Bonito G."/>
            <person name="Cuomo C."/>
            <person name="Desiro A."/>
            <person name="Gervers K.A."/>
            <person name="Hundley H."/>
            <person name="Kuo A."/>
            <person name="LaButti K."/>
            <person name="Lang B.F."/>
            <person name="Lipzen A."/>
            <person name="O'Donnell K."/>
            <person name="Pangilinan J."/>
            <person name="Reynolds N."/>
            <person name="Sandor L."/>
            <person name="Smith M.W."/>
            <person name="Tsang A."/>
            <person name="Grigoriev I.V."/>
            <person name="Stajich J.E."/>
            <person name="Spatafora J.W."/>
        </authorList>
    </citation>
    <scope>NUCLEOTIDE SEQUENCE</scope>
    <source>
        <strain evidence="2">RSA 2281</strain>
    </source>
</reference>
<comment type="caution">
    <text evidence="2">The sequence shown here is derived from an EMBL/GenBank/DDBJ whole genome shotgun (WGS) entry which is preliminary data.</text>
</comment>
<dbReference type="EMBL" id="JAIXMP010000013">
    <property type="protein sequence ID" value="KAI9263213.1"/>
    <property type="molecule type" value="Genomic_DNA"/>
</dbReference>
<reference evidence="2" key="1">
    <citation type="journal article" date="2022" name="IScience">
        <title>Evolution of zygomycete secretomes and the origins of terrestrial fungal ecologies.</title>
        <authorList>
            <person name="Chang Y."/>
            <person name="Wang Y."/>
            <person name="Mondo S."/>
            <person name="Ahrendt S."/>
            <person name="Andreopoulos W."/>
            <person name="Barry K."/>
            <person name="Beard J."/>
            <person name="Benny G.L."/>
            <person name="Blankenship S."/>
            <person name="Bonito G."/>
            <person name="Cuomo C."/>
            <person name="Desiro A."/>
            <person name="Gervers K.A."/>
            <person name="Hundley H."/>
            <person name="Kuo A."/>
            <person name="LaButti K."/>
            <person name="Lang B.F."/>
            <person name="Lipzen A."/>
            <person name="O'Donnell K."/>
            <person name="Pangilinan J."/>
            <person name="Reynolds N."/>
            <person name="Sandor L."/>
            <person name="Smith M.E."/>
            <person name="Tsang A."/>
            <person name="Grigoriev I.V."/>
            <person name="Stajich J.E."/>
            <person name="Spatafora J.W."/>
        </authorList>
    </citation>
    <scope>NUCLEOTIDE SEQUENCE</scope>
    <source>
        <strain evidence="2">RSA 2281</strain>
    </source>
</reference>
<feature type="transmembrane region" description="Helical" evidence="1">
    <location>
        <begin position="54"/>
        <end position="74"/>
    </location>
</feature>
<sequence>MDVLNNKTSEVLMEWYNDLCGRYPPCRYGIYILSTLALFPFITFVSALGSSLAAFIMISTAIIGFLQLGAIILCGALFIPILLAAMLATSLTVIALYGLWYIFSLIPTRFFYLCILSCY</sequence>
<feature type="transmembrane region" description="Helical" evidence="1">
    <location>
        <begin position="28"/>
        <end position="48"/>
    </location>
</feature>
<organism evidence="2 3">
    <name type="scientific">Phascolomyces articulosus</name>
    <dbReference type="NCBI Taxonomy" id="60185"/>
    <lineage>
        <taxon>Eukaryota</taxon>
        <taxon>Fungi</taxon>
        <taxon>Fungi incertae sedis</taxon>
        <taxon>Mucoromycota</taxon>
        <taxon>Mucoromycotina</taxon>
        <taxon>Mucoromycetes</taxon>
        <taxon>Mucorales</taxon>
        <taxon>Lichtheimiaceae</taxon>
        <taxon>Phascolomyces</taxon>
    </lineage>
</organism>
<protein>
    <submittedName>
        <fullName evidence="2">Uncharacterized protein</fullName>
    </submittedName>
</protein>
<keyword evidence="1" id="KW-0812">Transmembrane</keyword>
<keyword evidence="3" id="KW-1185">Reference proteome</keyword>
<evidence type="ECO:0000313" key="2">
    <source>
        <dbReference type="EMBL" id="KAI9263213.1"/>
    </source>
</evidence>
<name>A0AAD5KAB2_9FUNG</name>
<evidence type="ECO:0000256" key="1">
    <source>
        <dbReference type="SAM" id="Phobius"/>
    </source>
</evidence>
<dbReference type="AlphaFoldDB" id="A0AAD5KAB2"/>
<accession>A0AAD5KAB2</accession>